<feature type="transmembrane region" description="Helical" evidence="1">
    <location>
        <begin position="206"/>
        <end position="227"/>
    </location>
</feature>
<feature type="transmembrane region" description="Helical" evidence="1">
    <location>
        <begin position="123"/>
        <end position="150"/>
    </location>
</feature>
<accession>A0A9Q4G1C3</accession>
<feature type="transmembrane region" description="Helical" evidence="1">
    <location>
        <begin position="78"/>
        <end position="102"/>
    </location>
</feature>
<organism evidence="2 3">
    <name type="scientific">Salipaludibacillus agaradhaerens</name>
    <name type="common">Bacillus agaradhaerens</name>
    <dbReference type="NCBI Taxonomy" id="76935"/>
    <lineage>
        <taxon>Bacteria</taxon>
        <taxon>Bacillati</taxon>
        <taxon>Bacillota</taxon>
        <taxon>Bacilli</taxon>
        <taxon>Bacillales</taxon>
        <taxon>Bacillaceae</taxon>
    </lineage>
</organism>
<evidence type="ECO:0000256" key="1">
    <source>
        <dbReference type="SAM" id="Phobius"/>
    </source>
</evidence>
<gene>
    <name evidence="2" type="ORF">HXA33_19900</name>
</gene>
<sequence>MIKHEYLRYIKSRFNILILLAISLPVIVSYYMTSIEKNDWKEQIALNPADLNIEGAKLTLEGYNGMAFLDHFLFSPDFYIVFVVILLIGFGIHLCAVSYYHLNAGMGAIMVSKMGYKKYILSLLTAQCLYIITFILVYFSLLVLLSLILWGGYSDFLITGLGEVNGANHFLMMIGHIILLIIYTCLVVSATSLLTHVVKNKYLLQIMPFIFYFVTFIFSSFLGSVLYELGYSLYQATWYFVSDHYLLGIYFYQASDAGFQSFVLSVVTLPSLLIIFLLVLAITNIKKYEKSYLL</sequence>
<proteinExistence type="predicted"/>
<reference evidence="2" key="1">
    <citation type="submission" date="2020-06" db="EMBL/GenBank/DDBJ databases">
        <title>Insight into the genomes of haloalkaliphilic bacilli from Kenyan soda lakes.</title>
        <authorList>
            <person name="Mwirichia R."/>
            <person name="Villamizar G.C."/>
            <person name="Poehlein A."/>
            <person name="Mugweru J."/>
            <person name="Kipnyargis A."/>
            <person name="Kiplimo D."/>
            <person name="Orwa P."/>
            <person name="Daniel R."/>
        </authorList>
    </citation>
    <scope>NUCLEOTIDE SEQUENCE</scope>
    <source>
        <strain evidence="2">B1096_S55</strain>
    </source>
</reference>
<comment type="caution">
    <text evidence="2">The sequence shown here is derived from an EMBL/GenBank/DDBJ whole genome shotgun (WGS) entry which is preliminary data.</text>
</comment>
<evidence type="ECO:0000313" key="3">
    <source>
        <dbReference type="Proteomes" id="UP001057753"/>
    </source>
</evidence>
<keyword evidence="1" id="KW-0472">Membrane</keyword>
<dbReference type="EMBL" id="JABXYM010000002">
    <property type="protein sequence ID" value="MCR6098778.1"/>
    <property type="molecule type" value="Genomic_DNA"/>
</dbReference>
<dbReference type="Proteomes" id="UP001057753">
    <property type="component" value="Unassembled WGS sequence"/>
</dbReference>
<feature type="transmembrane region" description="Helical" evidence="1">
    <location>
        <begin position="170"/>
        <end position="194"/>
    </location>
</feature>
<feature type="transmembrane region" description="Helical" evidence="1">
    <location>
        <begin position="262"/>
        <end position="282"/>
    </location>
</feature>
<dbReference type="RefSeq" id="WP_257823163.1">
    <property type="nucleotide sequence ID" value="NZ_JABXYM010000002.1"/>
</dbReference>
<protein>
    <submittedName>
        <fullName evidence="2">Uncharacterized protein</fullName>
    </submittedName>
</protein>
<feature type="transmembrane region" description="Helical" evidence="1">
    <location>
        <begin position="12"/>
        <end position="32"/>
    </location>
</feature>
<name>A0A9Q4G1C3_SALAG</name>
<keyword evidence="1" id="KW-0812">Transmembrane</keyword>
<dbReference type="AlphaFoldDB" id="A0A9Q4G1C3"/>
<keyword evidence="3" id="KW-1185">Reference proteome</keyword>
<keyword evidence="1" id="KW-1133">Transmembrane helix</keyword>
<evidence type="ECO:0000313" key="2">
    <source>
        <dbReference type="EMBL" id="MCR6098778.1"/>
    </source>
</evidence>